<sequence length="100" mass="10694">MLVLFTQTSSMPPHGPPKACPIENRAHRSSTHASYVSSVAGSPPIRYLRQSTSVSYGLLGDLLELGTKRTAVTCFALENPARVIIVVVEDGMLIILASSL</sequence>
<dbReference type="EMBL" id="VEPZ02001504">
    <property type="protein sequence ID" value="KAE8670724.1"/>
    <property type="molecule type" value="Genomic_DNA"/>
</dbReference>
<reference evidence="1" key="1">
    <citation type="submission" date="2019-09" db="EMBL/GenBank/DDBJ databases">
        <title>Draft genome information of white flower Hibiscus syriacus.</title>
        <authorList>
            <person name="Kim Y.-M."/>
        </authorList>
    </citation>
    <scope>NUCLEOTIDE SEQUENCE [LARGE SCALE GENOMIC DNA]</scope>
    <source>
        <strain evidence="1">YM2019G1</strain>
    </source>
</reference>
<accession>A0A6A2YE08</accession>
<evidence type="ECO:0000313" key="1">
    <source>
        <dbReference type="EMBL" id="KAE8670724.1"/>
    </source>
</evidence>
<protein>
    <submittedName>
        <fullName evidence="1">Uncharacterized protein</fullName>
    </submittedName>
</protein>
<proteinExistence type="predicted"/>
<name>A0A6A2YE08_HIBSY</name>
<comment type="caution">
    <text evidence="1">The sequence shown here is derived from an EMBL/GenBank/DDBJ whole genome shotgun (WGS) entry which is preliminary data.</text>
</comment>
<evidence type="ECO:0000313" key="2">
    <source>
        <dbReference type="Proteomes" id="UP000436088"/>
    </source>
</evidence>
<dbReference type="AlphaFoldDB" id="A0A6A2YE08"/>
<keyword evidence="2" id="KW-1185">Reference proteome</keyword>
<organism evidence="1 2">
    <name type="scientific">Hibiscus syriacus</name>
    <name type="common">Rose of Sharon</name>
    <dbReference type="NCBI Taxonomy" id="106335"/>
    <lineage>
        <taxon>Eukaryota</taxon>
        <taxon>Viridiplantae</taxon>
        <taxon>Streptophyta</taxon>
        <taxon>Embryophyta</taxon>
        <taxon>Tracheophyta</taxon>
        <taxon>Spermatophyta</taxon>
        <taxon>Magnoliopsida</taxon>
        <taxon>eudicotyledons</taxon>
        <taxon>Gunneridae</taxon>
        <taxon>Pentapetalae</taxon>
        <taxon>rosids</taxon>
        <taxon>malvids</taxon>
        <taxon>Malvales</taxon>
        <taxon>Malvaceae</taxon>
        <taxon>Malvoideae</taxon>
        <taxon>Hibiscus</taxon>
    </lineage>
</organism>
<gene>
    <name evidence="1" type="ORF">F3Y22_tig00112114pilonHSYRG00205</name>
</gene>
<dbReference type="Proteomes" id="UP000436088">
    <property type="component" value="Unassembled WGS sequence"/>
</dbReference>